<evidence type="ECO:0000313" key="5">
    <source>
        <dbReference type="Proteomes" id="UP000820669"/>
    </source>
</evidence>
<keyword evidence="5" id="KW-1185">Reference proteome</keyword>
<comment type="caution">
    <text evidence="4">The sequence shown here is derived from an EMBL/GenBank/DDBJ whole genome shotgun (WGS) entry which is preliminary data.</text>
</comment>
<name>A0ABX1S6F6_9PSEU</name>
<evidence type="ECO:0000256" key="1">
    <source>
        <dbReference type="ARBA" id="ARBA00005254"/>
    </source>
</evidence>
<reference evidence="4 5" key="1">
    <citation type="submission" date="2020-04" db="EMBL/GenBank/DDBJ databases">
        <authorList>
            <person name="Klaysubun C."/>
            <person name="Duangmal K."/>
            <person name="Lipun K."/>
        </authorList>
    </citation>
    <scope>NUCLEOTIDE SEQUENCE [LARGE SCALE GENOMIC DNA]</scope>
    <source>
        <strain evidence="4 5">K10HN5</strain>
    </source>
</reference>
<dbReference type="InterPro" id="IPR036397">
    <property type="entry name" value="RNaseH_sf"/>
</dbReference>
<gene>
    <name evidence="4" type="ORF">HF526_04035</name>
</gene>
<dbReference type="Gene3D" id="3.30.420.10">
    <property type="entry name" value="Ribonuclease H-like superfamily/Ribonuclease H"/>
    <property type="match status" value="1"/>
</dbReference>
<dbReference type="SUPFAM" id="SSF52096">
    <property type="entry name" value="ClpP/crotonase"/>
    <property type="match status" value="1"/>
</dbReference>
<dbReference type="InterPro" id="IPR014748">
    <property type="entry name" value="Enoyl-CoA_hydra_C"/>
</dbReference>
<organism evidence="4 5">
    <name type="scientific">Pseudonocardia acidicola</name>
    <dbReference type="NCBI Taxonomy" id="2724939"/>
    <lineage>
        <taxon>Bacteria</taxon>
        <taxon>Bacillati</taxon>
        <taxon>Actinomycetota</taxon>
        <taxon>Actinomycetes</taxon>
        <taxon>Pseudonocardiales</taxon>
        <taxon>Pseudonocardiaceae</taxon>
        <taxon>Pseudonocardia</taxon>
    </lineage>
</organism>
<dbReference type="InterPro" id="IPR001584">
    <property type="entry name" value="Integrase_cat-core"/>
</dbReference>
<dbReference type="InterPro" id="IPR012337">
    <property type="entry name" value="RNaseH-like_sf"/>
</dbReference>
<dbReference type="Gene3D" id="1.10.12.10">
    <property type="entry name" value="Lyase 2-enoyl-coa Hydratase, Chain A, domain 2"/>
    <property type="match status" value="1"/>
</dbReference>
<dbReference type="Gene3D" id="3.90.226.10">
    <property type="entry name" value="2-enoyl-CoA Hydratase, Chain A, domain 1"/>
    <property type="match status" value="1"/>
</dbReference>
<evidence type="ECO:0000313" key="4">
    <source>
        <dbReference type="EMBL" id="NMH96494.1"/>
    </source>
</evidence>
<dbReference type="Proteomes" id="UP000820669">
    <property type="component" value="Unassembled WGS sequence"/>
</dbReference>
<feature type="domain" description="Integrase catalytic" evidence="3">
    <location>
        <begin position="31"/>
        <end position="84"/>
    </location>
</feature>
<dbReference type="EMBL" id="JAAXLA010000005">
    <property type="protein sequence ID" value="NMH96494.1"/>
    <property type="molecule type" value="Genomic_DNA"/>
</dbReference>
<accession>A0ABX1S6F6</accession>
<proteinExistence type="inferred from homology"/>
<dbReference type="Pfam" id="PF00665">
    <property type="entry name" value="rve"/>
    <property type="match status" value="1"/>
</dbReference>
<evidence type="ECO:0000256" key="2">
    <source>
        <dbReference type="SAM" id="MobiDB-lite"/>
    </source>
</evidence>
<sequence>MGTDQRPTTPCASGPRTRPKKWPPNCPNRTDQAVWMAVAARGGADQVEGVIFHTDRGSTCTAERFTALCRRVGIRQSMGRVGSCFDNAAAEAFFSSLEWEVLSRNDFFVGGGVTHRLPRRVGLRRATELLILGERFTGAQALEWDLANAAPAAADLDDAAGALAARLAAKAPLSLARMKTTLNRADGLDEALRTEAADLLALMTTQDWAEGVAAFAERRAPVSGGK</sequence>
<dbReference type="PANTHER" id="PTHR43459:SF1">
    <property type="entry name" value="EG:BACN32G11.4 PROTEIN"/>
    <property type="match status" value="1"/>
</dbReference>
<dbReference type="InterPro" id="IPR001753">
    <property type="entry name" value="Enoyl-CoA_hydra/iso"/>
</dbReference>
<comment type="similarity">
    <text evidence="1">Belongs to the enoyl-CoA hydratase/isomerase family.</text>
</comment>
<dbReference type="PANTHER" id="PTHR43459">
    <property type="entry name" value="ENOYL-COA HYDRATASE"/>
    <property type="match status" value="1"/>
</dbReference>
<feature type="region of interest" description="Disordered" evidence="2">
    <location>
        <begin position="1"/>
        <end position="26"/>
    </location>
</feature>
<dbReference type="SUPFAM" id="SSF53098">
    <property type="entry name" value="Ribonuclease H-like"/>
    <property type="match status" value="1"/>
</dbReference>
<dbReference type="InterPro" id="IPR029045">
    <property type="entry name" value="ClpP/crotonase-like_dom_sf"/>
</dbReference>
<evidence type="ECO:0000259" key="3">
    <source>
        <dbReference type="Pfam" id="PF00665"/>
    </source>
</evidence>
<dbReference type="Pfam" id="PF00378">
    <property type="entry name" value="ECH_1"/>
    <property type="match status" value="1"/>
</dbReference>
<protein>
    <submittedName>
        <fullName evidence="4">DDE-type integrase/transposase/recombinase</fullName>
    </submittedName>
</protein>
<feature type="compositionally biased region" description="Polar residues" evidence="2">
    <location>
        <begin position="1"/>
        <end position="11"/>
    </location>
</feature>